<dbReference type="SUPFAM" id="SSF50729">
    <property type="entry name" value="PH domain-like"/>
    <property type="match status" value="1"/>
</dbReference>
<organism evidence="3 4">
    <name type="scientific">Linnemannia gamsii</name>
    <dbReference type="NCBI Taxonomy" id="64522"/>
    <lineage>
        <taxon>Eukaryota</taxon>
        <taxon>Fungi</taxon>
        <taxon>Fungi incertae sedis</taxon>
        <taxon>Mucoromycota</taxon>
        <taxon>Mortierellomycotina</taxon>
        <taxon>Mortierellomycetes</taxon>
        <taxon>Mortierellales</taxon>
        <taxon>Mortierellaceae</taxon>
        <taxon>Linnemannia</taxon>
    </lineage>
</organism>
<dbReference type="GO" id="GO:0005737">
    <property type="term" value="C:cytoplasm"/>
    <property type="evidence" value="ECO:0007669"/>
    <property type="project" value="TreeGrafter"/>
</dbReference>
<sequence length="442" mass="49738">MHIHFMKLAIEQANLSIPVPSGYCVGAVLVQETLRETSTNNNRLNNNDNNDDDDDVSSQQFEDEDKDEGYADRFRVVVTGYSRELPGNTHAEECCLLKLAALGADTGSRDDYFEEDEDEDEDEDKVDGEHGLESDVLGSSNQGLGSIAETATPVAGTATAGAGCNGGCNNNNNNNNNNKIDKNSNASDRKLKSRRKWIMYSTMEPCSTRLSGNRSCSDRLIASGIRQVYVGVREPDHFVKTVVGVENMVEKGIEEEETEVHFEPIVKLEAVQVKTHEEEEESIFKMRAKLFRFVKESNEWKERGTGDVRLMQHKETKKIRLLMRRDQTLKICANHYVTADMTLTPNVGSDRSWVWNVTADSSDECSGPQTLAIRLANSDNAALFKEEFEKAQKNNVELKSAASEEKEEEKKEDAKEEEKEDVKEEKKDAEEKKEEEKKEEST</sequence>
<dbReference type="PANTHER" id="PTHR23138">
    <property type="entry name" value="RAN BINDING PROTEIN"/>
    <property type="match status" value="1"/>
</dbReference>
<feature type="compositionally biased region" description="Acidic residues" evidence="1">
    <location>
        <begin position="49"/>
        <end position="67"/>
    </location>
</feature>
<dbReference type="Gene3D" id="2.30.29.30">
    <property type="entry name" value="Pleckstrin-homology domain (PH domain)/Phosphotyrosine-binding domain (PTB)"/>
    <property type="match status" value="1"/>
</dbReference>
<protein>
    <recommendedName>
        <fullName evidence="2">RanBD1 domain-containing protein</fullName>
    </recommendedName>
</protein>
<dbReference type="InterPro" id="IPR011993">
    <property type="entry name" value="PH-like_dom_sf"/>
</dbReference>
<feature type="compositionally biased region" description="Acidic residues" evidence="1">
    <location>
        <begin position="112"/>
        <end position="126"/>
    </location>
</feature>
<dbReference type="GO" id="GO:0005096">
    <property type="term" value="F:GTPase activator activity"/>
    <property type="evidence" value="ECO:0007669"/>
    <property type="project" value="TreeGrafter"/>
</dbReference>
<dbReference type="AlphaFoldDB" id="A0A9P6UI46"/>
<evidence type="ECO:0000259" key="2">
    <source>
        <dbReference type="PROSITE" id="PS50196"/>
    </source>
</evidence>
<gene>
    <name evidence="3" type="ORF">BGZ97_001442</name>
</gene>
<feature type="region of interest" description="Disordered" evidence="1">
    <location>
        <begin position="108"/>
        <end position="144"/>
    </location>
</feature>
<dbReference type="EMBL" id="JAAAIN010001298">
    <property type="protein sequence ID" value="KAG0304520.1"/>
    <property type="molecule type" value="Genomic_DNA"/>
</dbReference>
<dbReference type="GO" id="GO:0006139">
    <property type="term" value="P:nucleobase-containing compound metabolic process"/>
    <property type="evidence" value="ECO:0007669"/>
    <property type="project" value="UniProtKB-ARBA"/>
</dbReference>
<feature type="region of interest" description="Disordered" evidence="1">
    <location>
        <begin position="168"/>
        <end position="190"/>
    </location>
</feature>
<feature type="region of interest" description="Disordered" evidence="1">
    <location>
        <begin position="395"/>
        <end position="442"/>
    </location>
</feature>
<evidence type="ECO:0000313" key="4">
    <source>
        <dbReference type="Proteomes" id="UP000823405"/>
    </source>
</evidence>
<dbReference type="SUPFAM" id="SSF53927">
    <property type="entry name" value="Cytidine deaminase-like"/>
    <property type="match status" value="1"/>
</dbReference>
<feature type="compositionally biased region" description="Basic and acidic residues" evidence="1">
    <location>
        <begin position="179"/>
        <end position="190"/>
    </location>
</feature>
<dbReference type="OrthoDB" id="2357150at2759"/>
<dbReference type="FunFam" id="2.30.29.30:FF:000312">
    <property type="entry name" value="Ran binding protein 1"/>
    <property type="match status" value="1"/>
</dbReference>
<proteinExistence type="predicted"/>
<dbReference type="GO" id="GO:0003824">
    <property type="term" value="F:catalytic activity"/>
    <property type="evidence" value="ECO:0007669"/>
    <property type="project" value="InterPro"/>
</dbReference>
<feature type="compositionally biased region" description="Low complexity" evidence="1">
    <location>
        <begin position="168"/>
        <end position="178"/>
    </location>
</feature>
<dbReference type="GO" id="GO:0006913">
    <property type="term" value="P:nucleocytoplasmic transport"/>
    <property type="evidence" value="ECO:0007669"/>
    <property type="project" value="InterPro"/>
</dbReference>
<keyword evidence="4" id="KW-1185">Reference proteome</keyword>
<feature type="domain" description="RanBD1" evidence="2">
    <location>
        <begin position="261"/>
        <end position="397"/>
    </location>
</feature>
<feature type="compositionally biased region" description="Basic and acidic residues" evidence="1">
    <location>
        <begin position="402"/>
        <end position="442"/>
    </location>
</feature>
<comment type="caution">
    <text evidence="3">The sequence shown here is derived from an EMBL/GenBank/DDBJ whole genome shotgun (WGS) entry which is preliminary data.</text>
</comment>
<dbReference type="GO" id="GO:0005643">
    <property type="term" value="C:nuclear pore"/>
    <property type="evidence" value="ECO:0007669"/>
    <property type="project" value="TreeGrafter"/>
</dbReference>
<dbReference type="InterPro" id="IPR045256">
    <property type="entry name" value="RanBP1_RanBD"/>
</dbReference>
<feature type="region of interest" description="Disordered" evidence="1">
    <location>
        <begin position="39"/>
        <end position="68"/>
    </location>
</feature>
<dbReference type="InterPro" id="IPR016193">
    <property type="entry name" value="Cytidine_deaminase-like"/>
</dbReference>
<dbReference type="Pfam" id="PF18785">
    <property type="entry name" value="Inv-AAD"/>
    <property type="match status" value="2"/>
</dbReference>
<evidence type="ECO:0000256" key="1">
    <source>
        <dbReference type="SAM" id="MobiDB-lite"/>
    </source>
</evidence>
<evidence type="ECO:0000313" key="3">
    <source>
        <dbReference type="EMBL" id="KAG0304520.1"/>
    </source>
</evidence>
<accession>A0A9P6UI46</accession>
<dbReference type="CDD" id="cd13179">
    <property type="entry name" value="RanBD_RanBP1"/>
    <property type="match status" value="1"/>
</dbReference>
<dbReference type="Gene3D" id="3.40.140.10">
    <property type="entry name" value="Cytidine Deaminase, domain 2"/>
    <property type="match status" value="1"/>
</dbReference>
<name>A0A9P6UI46_9FUNG</name>
<dbReference type="PANTHER" id="PTHR23138:SF87">
    <property type="entry name" value="E3 SUMO-PROTEIN LIGASE RANBP2"/>
    <property type="match status" value="1"/>
</dbReference>
<dbReference type="Pfam" id="PF00638">
    <property type="entry name" value="Ran_BP1"/>
    <property type="match status" value="1"/>
</dbReference>
<dbReference type="PROSITE" id="PS50196">
    <property type="entry name" value="RANBD1"/>
    <property type="match status" value="1"/>
</dbReference>
<dbReference type="SMART" id="SM00160">
    <property type="entry name" value="RanBD"/>
    <property type="match status" value="1"/>
</dbReference>
<dbReference type="Proteomes" id="UP000823405">
    <property type="component" value="Unassembled WGS sequence"/>
</dbReference>
<dbReference type="InterPro" id="IPR045255">
    <property type="entry name" value="RanBP1-like"/>
</dbReference>
<dbReference type="InterPro" id="IPR000156">
    <property type="entry name" value="Ran_bind_dom"/>
</dbReference>
<reference evidence="3" key="1">
    <citation type="journal article" date="2020" name="Fungal Divers.">
        <title>Resolving the Mortierellaceae phylogeny through synthesis of multi-gene phylogenetics and phylogenomics.</title>
        <authorList>
            <person name="Vandepol N."/>
            <person name="Liber J."/>
            <person name="Desiro A."/>
            <person name="Na H."/>
            <person name="Kennedy M."/>
            <person name="Barry K."/>
            <person name="Grigoriev I.V."/>
            <person name="Miller A.N."/>
            <person name="O'Donnell K."/>
            <person name="Stajich J.E."/>
            <person name="Bonito G."/>
        </authorList>
    </citation>
    <scope>NUCLEOTIDE SEQUENCE</scope>
    <source>
        <strain evidence="3">NVP60</strain>
    </source>
</reference>